<reference evidence="1" key="1">
    <citation type="journal article" date="2016" name="Mol. Biol. Evol.">
        <title>Comparative Genomics of Early-Diverging Mushroom-Forming Fungi Provides Insights into the Origins of Lignocellulose Decay Capabilities.</title>
        <authorList>
            <person name="Nagy L.G."/>
            <person name="Riley R."/>
            <person name="Tritt A."/>
            <person name="Adam C."/>
            <person name="Daum C."/>
            <person name="Floudas D."/>
            <person name="Sun H."/>
            <person name="Yadav J.S."/>
            <person name="Pangilinan J."/>
            <person name="Larsson K.H."/>
            <person name="Matsuura K."/>
            <person name="Barry K."/>
            <person name="Labutti K."/>
            <person name="Kuo R."/>
            <person name="Ohm R.A."/>
            <person name="Bhattacharya S.S."/>
            <person name="Shirouzu T."/>
            <person name="Yoshinaga Y."/>
            <person name="Martin F.M."/>
            <person name="Grigoriev I.V."/>
            <person name="Hibbett D.S."/>
        </authorList>
    </citation>
    <scope>NUCLEOTIDE SEQUENCE [LARGE SCALE GENOMIC DNA]</scope>
    <source>
        <strain evidence="1">CBS 109695</strain>
    </source>
</reference>
<dbReference type="STRING" id="436010.A0A167TJF0"/>
<gene>
    <name evidence="1" type="ORF">FIBSPDRAFT_1055511</name>
</gene>
<name>A0A167TJF0_9AGAM</name>
<dbReference type="GO" id="GO:0030638">
    <property type="term" value="P:polyketide metabolic process"/>
    <property type="evidence" value="ECO:0007669"/>
    <property type="project" value="InterPro"/>
</dbReference>
<evidence type="ECO:0000313" key="1">
    <source>
        <dbReference type="EMBL" id="KZP03001.1"/>
    </source>
</evidence>
<sequence length="403" mass="44804">MTFLKKYPNAVPSVSKPPTLLILLPELQAGWCEQFAQEGYNVVHVFYPIDHPSKAFEAAQTHILELGSDWALLSYGLLPKDASSLVSHSALSMADLKACIHFCPVSDSPKGYLIHDEGKQYIPTTFHLAASQETLHASLLPLTDTQNLGYHIPTRAHSPINVYTYPLVKAEPPFPFLVLPYSLLTQPGTKAPEGGEYHVRSATNMSYTRTLELLKRHLGPHFDLEKLWDQHTYFEFAERDSKKTMSTMVAAPYVNHVATMTGGVGFQDLSRFYKYHFCAENVTPPDTELVSVSRTVGVDKVVEEMIFKCTHTTEIQYFLPGVAPTGKPVEIALVGVVAFRGDKLFFEHIYWDQASLLVQIGLLDPTNLPVAGVEVARKVMDPFGKPSNALLGKWQESEGKSIA</sequence>
<dbReference type="InterPro" id="IPR032710">
    <property type="entry name" value="NTF2-like_dom_sf"/>
</dbReference>
<dbReference type="Pfam" id="PF07366">
    <property type="entry name" value="SnoaL"/>
    <property type="match status" value="1"/>
</dbReference>
<proteinExistence type="predicted"/>
<dbReference type="PANTHER" id="PTHR38436:SF3">
    <property type="entry name" value="CARBOXYMETHYLENEBUTENOLIDASE-RELATED"/>
    <property type="match status" value="1"/>
</dbReference>
<dbReference type="SUPFAM" id="SSF54427">
    <property type="entry name" value="NTF2-like"/>
    <property type="match status" value="1"/>
</dbReference>
<dbReference type="PANTHER" id="PTHR38436">
    <property type="entry name" value="POLYKETIDE CYCLASE SNOAL-LIKE DOMAIN"/>
    <property type="match status" value="1"/>
</dbReference>
<dbReference type="EMBL" id="KV418201">
    <property type="protein sequence ID" value="KZP03001.1"/>
    <property type="molecule type" value="Genomic_DNA"/>
</dbReference>
<dbReference type="AlphaFoldDB" id="A0A167TJF0"/>
<dbReference type="InterPro" id="IPR009959">
    <property type="entry name" value="Cyclase_SnoaL-like"/>
</dbReference>
<dbReference type="Gene3D" id="3.10.450.50">
    <property type="match status" value="1"/>
</dbReference>
<accession>A0A167TJF0</accession>
<protein>
    <submittedName>
        <fullName evidence="1">NTF2-like protein</fullName>
    </submittedName>
</protein>
<dbReference type="OrthoDB" id="5440at2759"/>
<organism evidence="1">
    <name type="scientific">Athelia psychrophila</name>
    <dbReference type="NCBI Taxonomy" id="1759441"/>
    <lineage>
        <taxon>Eukaryota</taxon>
        <taxon>Fungi</taxon>
        <taxon>Dikarya</taxon>
        <taxon>Basidiomycota</taxon>
        <taxon>Agaricomycotina</taxon>
        <taxon>Agaricomycetes</taxon>
        <taxon>Agaricomycetidae</taxon>
        <taxon>Atheliales</taxon>
        <taxon>Atheliaceae</taxon>
        <taxon>Athelia</taxon>
    </lineage>
</organism>